<keyword evidence="1" id="KW-0472">Membrane</keyword>
<accession>A0ABV8JYZ4</accession>
<evidence type="ECO:0000259" key="2">
    <source>
        <dbReference type="Pfam" id="PF07833"/>
    </source>
</evidence>
<dbReference type="SUPFAM" id="SSF55383">
    <property type="entry name" value="Copper amine oxidase, domain N"/>
    <property type="match status" value="1"/>
</dbReference>
<feature type="domain" description="Copper amine oxidase-like N-terminal" evidence="2">
    <location>
        <begin position="85"/>
        <end position="183"/>
    </location>
</feature>
<keyword evidence="4" id="KW-1185">Reference proteome</keyword>
<feature type="transmembrane region" description="Helical" evidence="1">
    <location>
        <begin position="42"/>
        <end position="62"/>
    </location>
</feature>
<dbReference type="InterPro" id="IPR036582">
    <property type="entry name" value="Mao_N_sf"/>
</dbReference>
<reference evidence="4" key="1">
    <citation type="journal article" date="2019" name="Int. J. Syst. Evol. Microbiol.">
        <title>The Global Catalogue of Microorganisms (GCM) 10K type strain sequencing project: providing services to taxonomists for standard genome sequencing and annotation.</title>
        <authorList>
            <consortium name="The Broad Institute Genomics Platform"/>
            <consortium name="The Broad Institute Genome Sequencing Center for Infectious Disease"/>
            <person name="Wu L."/>
            <person name="Ma J."/>
        </authorList>
    </citation>
    <scope>NUCLEOTIDE SEQUENCE [LARGE SCALE GENOMIC DNA]</scope>
    <source>
        <strain evidence="4">IBRC-M 10987</strain>
    </source>
</reference>
<name>A0ABV8JYZ4_9BACL</name>
<dbReference type="Gene3D" id="3.30.457.10">
    <property type="entry name" value="Copper amine oxidase-like, N-terminal domain"/>
    <property type="match status" value="1"/>
</dbReference>
<keyword evidence="1" id="KW-1133">Transmembrane helix</keyword>
<dbReference type="Pfam" id="PF07833">
    <property type="entry name" value="Cu_amine_oxidN1"/>
    <property type="match status" value="1"/>
</dbReference>
<comment type="caution">
    <text evidence="3">The sequence shown here is derived from an EMBL/GenBank/DDBJ whole genome shotgun (WGS) entry which is preliminary data.</text>
</comment>
<dbReference type="Proteomes" id="UP001595715">
    <property type="component" value="Unassembled WGS sequence"/>
</dbReference>
<proteinExistence type="predicted"/>
<dbReference type="EMBL" id="JBHSAM010000020">
    <property type="protein sequence ID" value="MFC4099599.1"/>
    <property type="molecule type" value="Genomic_DNA"/>
</dbReference>
<gene>
    <name evidence="3" type="ORF">ACFOZ8_08015</name>
</gene>
<keyword evidence="1" id="KW-0812">Transmembrane</keyword>
<evidence type="ECO:0000256" key="1">
    <source>
        <dbReference type="SAM" id="Phobius"/>
    </source>
</evidence>
<evidence type="ECO:0000313" key="4">
    <source>
        <dbReference type="Proteomes" id="UP001595715"/>
    </source>
</evidence>
<protein>
    <submittedName>
        <fullName evidence="3">Copper amine oxidase N-terminal domain-containing protein</fullName>
    </submittedName>
</protein>
<dbReference type="RefSeq" id="WP_377718290.1">
    <property type="nucleotide sequence ID" value="NZ_JBHSAM010000020.1"/>
</dbReference>
<organism evidence="3 4">
    <name type="scientific">Paenibacillus xanthanilyticus</name>
    <dbReference type="NCBI Taxonomy" id="1783531"/>
    <lineage>
        <taxon>Bacteria</taxon>
        <taxon>Bacillati</taxon>
        <taxon>Bacillota</taxon>
        <taxon>Bacilli</taxon>
        <taxon>Bacillales</taxon>
        <taxon>Paenibacillaceae</taxon>
        <taxon>Paenibacillus</taxon>
    </lineage>
</organism>
<dbReference type="InterPro" id="IPR012854">
    <property type="entry name" value="Cu_amine_oxidase-like_N"/>
</dbReference>
<evidence type="ECO:0000313" key="3">
    <source>
        <dbReference type="EMBL" id="MFC4099599.1"/>
    </source>
</evidence>
<sequence length="351" mass="38770">MEDFERDLYGSRRLRAWSIRALNSLGVKALGSGGRGIRVKKLWRTAVTSILLAVSIVFMSSAGAAPRSIMLNVDGTHMPASSVAEGPYINKDGRNLVSLRHVRSALDGVRVSYDEKTKRARLTSVLHEIEVPVGQKYLVVDGKKMTMDTVASARNGVTYLPARAIGEALGYKVQWYARTGTVYFISAKENNYARYRLVQAKPLPVTVAVGDFSVKVSKFEIYPVDSAEAKELQKKYELSNFGTPYYLAKVQLTLSNQTDKSIGFDYQDFTTKFAFRINSDKKVALPAMSVKKEYLQALNSPNLLMAWRLEPGKSLTSTAAFVLTQKNIDSIDFMVEVNGGKAAALLAQLGK</sequence>